<accession>A0A183IKN9</accession>
<protein>
    <submittedName>
        <fullName evidence="9">Sodium/potassium-transporting ATPase subunit beta</fullName>
    </submittedName>
</protein>
<name>A0A183IKN9_9BILA</name>
<sequence>MGYQPWLRDDPESTLIYFNKSDSQSYAKYTRQLKKFYEKYNNHNYTRKCVGNQSNRDNDELACMFDLIADFEREGCGESDDFGFMHGHPCVILTLNKLIGWEPVSYPRDSAPEVIRRYYDYNKADIGIHCEGEHQSDQENIGVIKYIPPTGIPSKYFPYRVMKNYHQPFAVVKFMSLTPAMLIEVECKAFAYNIIHDRTYRLGMVHFELFVFS</sequence>
<keyword evidence="4" id="KW-0735">Signal-anchor</keyword>
<dbReference type="Pfam" id="PF00287">
    <property type="entry name" value="Na_K-ATPase"/>
    <property type="match status" value="1"/>
</dbReference>
<evidence type="ECO:0000256" key="5">
    <source>
        <dbReference type="ARBA" id="ARBA00022989"/>
    </source>
</evidence>
<keyword evidence="8" id="KW-1185">Reference proteome</keyword>
<dbReference type="InterPro" id="IPR038702">
    <property type="entry name" value="Na/K_ATPase_sub_beta_sf"/>
</dbReference>
<dbReference type="EMBL" id="UZAM01008175">
    <property type="protein sequence ID" value="VDP03618.1"/>
    <property type="molecule type" value="Genomic_DNA"/>
</dbReference>
<evidence type="ECO:0000256" key="1">
    <source>
        <dbReference type="ARBA" id="ARBA00004606"/>
    </source>
</evidence>
<evidence type="ECO:0000256" key="2">
    <source>
        <dbReference type="ARBA" id="ARBA00005876"/>
    </source>
</evidence>
<keyword evidence="5" id="KW-1133">Transmembrane helix</keyword>
<dbReference type="Gene3D" id="2.60.40.1660">
    <property type="entry name" value="Na, k-atpase alpha subunit"/>
    <property type="match status" value="1"/>
</dbReference>
<dbReference type="GO" id="GO:0005890">
    <property type="term" value="C:sodium:potassium-exchanging ATPase complex"/>
    <property type="evidence" value="ECO:0007669"/>
    <property type="project" value="InterPro"/>
</dbReference>
<dbReference type="GO" id="GO:0006883">
    <property type="term" value="P:intracellular sodium ion homeostasis"/>
    <property type="evidence" value="ECO:0007669"/>
    <property type="project" value="TreeGrafter"/>
</dbReference>
<dbReference type="PANTHER" id="PTHR11523:SF28">
    <property type="entry name" value="NA_K-ATPASE BETA SUBUNIT ISOFORM 4-RELATED"/>
    <property type="match status" value="1"/>
</dbReference>
<dbReference type="GO" id="GO:0030007">
    <property type="term" value="P:intracellular potassium ion homeostasis"/>
    <property type="evidence" value="ECO:0007669"/>
    <property type="project" value="TreeGrafter"/>
</dbReference>
<reference evidence="9" key="1">
    <citation type="submission" date="2016-06" db="UniProtKB">
        <authorList>
            <consortium name="WormBaseParasite"/>
        </authorList>
    </citation>
    <scope>IDENTIFICATION</scope>
</reference>
<keyword evidence="6" id="KW-0472">Membrane</keyword>
<evidence type="ECO:0000313" key="7">
    <source>
        <dbReference type="EMBL" id="VDP03618.1"/>
    </source>
</evidence>
<dbReference type="InterPro" id="IPR000402">
    <property type="entry name" value="Na/K_ATPase_sub_beta"/>
</dbReference>
<dbReference type="OrthoDB" id="5912413at2759"/>
<dbReference type="WBParaSite" id="SBAD_0000436701-mRNA-1">
    <property type="protein sequence ID" value="SBAD_0000436701-mRNA-1"/>
    <property type="gene ID" value="SBAD_0000436701"/>
</dbReference>
<dbReference type="Proteomes" id="UP000270296">
    <property type="component" value="Unassembled WGS sequence"/>
</dbReference>
<evidence type="ECO:0000256" key="3">
    <source>
        <dbReference type="ARBA" id="ARBA00022692"/>
    </source>
</evidence>
<evidence type="ECO:0000256" key="6">
    <source>
        <dbReference type="ARBA" id="ARBA00023136"/>
    </source>
</evidence>
<dbReference type="AlphaFoldDB" id="A0A183IKN9"/>
<keyword evidence="3" id="KW-0812">Transmembrane</keyword>
<reference evidence="7 8" key="2">
    <citation type="submission" date="2018-11" db="EMBL/GenBank/DDBJ databases">
        <authorList>
            <consortium name="Pathogen Informatics"/>
        </authorList>
    </citation>
    <scope>NUCLEOTIDE SEQUENCE [LARGE SCALE GENOMIC DNA]</scope>
</reference>
<evidence type="ECO:0000256" key="4">
    <source>
        <dbReference type="ARBA" id="ARBA00022968"/>
    </source>
</evidence>
<dbReference type="PANTHER" id="PTHR11523">
    <property type="entry name" value="SODIUM/POTASSIUM-DEPENDENT ATPASE BETA SUBUNIT"/>
    <property type="match status" value="1"/>
</dbReference>
<dbReference type="GO" id="GO:0001671">
    <property type="term" value="F:ATPase activator activity"/>
    <property type="evidence" value="ECO:0007669"/>
    <property type="project" value="TreeGrafter"/>
</dbReference>
<organism evidence="9">
    <name type="scientific">Soboliphyme baturini</name>
    <dbReference type="NCBI Taxonomy" id="241478"/>
    <lineage>
        <taxon>Eukaryota</taxon>
        <taxon>Metazoa</taxon>
        <taxon>Ecdysozoa</taxon>
        <taxon>Nematoda</taxon>
        <taxon>Enoplea</taxon>
        <taxon>Dorylaimia</taxon>
        <taxon>Dioctophymatida</taxon>
        <taxon>Dioctophymatoidea</taxon>
        <taxon>Soboliphymatidae</taxon>
        <taxon>Soboliphyme</taxon>
    </lineage>
</organism>
<dbReference type="GO" id="GO:1990573">
    <property type="term" value="P:potassium ion import across plasma membrane"/>
    <property type="evidence" value="ECO:0007669"/>
    <property type="project" value="TreeGrafter"/>
</dbReference>
<comment type="similarity">
    <text evidence="2">Belongs to the X(+)/potassium ATPases subunit beta family.</text>
</comment>
<comment type="subcellular location">
    <subcellularLocation>
        <location evidence="1">Membrane</location>
        <topology evidence="1">Single-pass type II membrane protein</topology>
    </subcellularLocation>
</comment>
<proteinExistence type="inferred from homology"/>
<evidence type="ECO:0000313" key="9">
    <source>
        <dbReference type="WBParaSite" id="SBAD_0000436701-mRNA-1"/>
    </source>
</evidence>
<dbReference type="GO" id="GO:0036376">
    <property type="term" value="P:sodium ion export across plasma membrane"/>
    <property type="evidence" value="ECO:0007669"/>
    <property type="project" value="TreeGrafter"/>
</dbReference>
<evidence type="ECO:0000313" key="8">
    <source>
        <dbReference type="Proteomes" id="UP000270296"/>
    </source>
</evidence>
<gene>
    <name evidence="7" type="ORF">SBAD_LOCUS4185</name>
</gene>